<accession>A0A1J4N2H8</accession>
<dbReference type="InterPro" id="IPR001362">
    <property type="entry name" value="Glyco_hydro_32"/>
</dbReference>
<reference evidence="6" key="1">
    <citation type="submission" date="2016-10" db="EMBL/GenBank/DDBJ databases">
        <title>Draft Genome Sequence of Nocardioides luteus Strain BAFB, an Alkane-Degrading Bacterium Isolated from JP-7 Polluted Soil.</title>
        <authorList>
            <person name="Brown L."/>
            <person name="Ruiz O.N."/>
            <person name="Gunasekera T."/>
        </authorList>
    </citation>
    <scope>NUCLEOTIDE SEQUENCE [LARGE SCALE GENOMIC DNA]</scope>
    <source>
        <strain evidence="6">BAFB</strain>
    </source>
</reference>
<dbReference type="Gene3D" id="2.115.10.20">
    <property type="entry name" value="Glycosyl hydrolase domain, family 43"/>
    <property type="match status" value="1"/>
</dbReference>
<dbReference type="Pfam" id="PF00251">
    <property type="entry name" value="Glyco_hydro_32N"/>
    <property type="match status" value="1"/>
</dbReference>
<organism evidence="6 7">
    <name type="scientific">Nocardioides luteus</name>
    <dbReference type="NCBI Taxonomy" id="1844"/>
    <lineage>
        <taxon>Bacteria</taxon>
        <taxon>Bacillati</taxon>
        <taxon>Actinomycetota</taxon>
        <taxon>Actinomycetes</taxon>
        <taxon>Propionibacteriales</taxon>
        <taxon>Nocardioidaceae</taxon>
        <taxon>Nocardioides</taxon>
    </lineage>
</organism>
<dbReference type="GO" id="GO:0005975">
    <property type="term" value="P:carbohydrate metabolic process"/>
    <property type="evidence" value="ECO:0007669"/>
    <property type="project" value="InterPro"/>
</dbReference>
<comment type="similarity">
    <text evidence="1">Belongs to the glycosyl hydrolase 32 family.</text>
</comment>
<feature type="domain" description="Glycosyl hydrolase family 32 N-terminal" evidence="5">
    <location>
        <begin position="21"/>
        <end position="313"/>
    </location>
</feature>
<dbReference type="PANTHER" id="PTHR43101:SF1">
    <property type="entry name" value="BETA-FRUCTOSIDASE"/>
    <property type="match status" value="1"/>
</dbReference>
<protein>
    <recommendedName>
        <fullName evidence="2">beta-fructofuranosidase</fullName>
        <ecNumber evidence="2">3.2.1.26</ecNumber>
    </recommendedName>
</protein>
<dbReference type="PANTHER" id="PTHR43101">
    <property type="entry name" value="BETA-FRUCTOSIDASE"/>
    <property type="match status" value="1"/>
</dbReference>
<evidence type="ECO:0000259" key="5">
    <source>
        <dbReference type="Pfam" id="PF00251"/>
    </source>
</evidence>
<evidence type="ECO:0000313" key="7">
    <source>
        <dbReference type="Proteomes" id="UP000033772"/>
    </source>
</evidence>
<dbReference type="GO" id="GO:0004564">
    <property type="term" value="F:beta-fructofuranosidase activity"/>
    <property type="evidence" value="ECO:0007669"/>
    <property type="project" value="UniProtKB-EC"/>
</dbReference>
<dbReference type="EMBL" id="JZDQ02000022">
    <property type="protein sequence ID" value="OIJ25772.1"/>
    <property type="molecule type" value="Genomic_DNA"/>
</dbReference>
<evidence type="ECO:0000256" key="4">
    <source>
        <dbReference type="ARBA" id="ARBA00023295"/>
    </source>
</evidence>
<gene>
    <name evidence="6" type="ORF">UG56_016255</name>
</gene>
<evidence type="ECO:0000313" key="6">
    <source>
        <dbReference type="EMBL" id="OIJ25772.1"/>
    </source>
</evidence>
<name>A0A1J4N2H8_9ACTN</name>
<dbReference type="EC" id="3.2.1.26" evidence="2"/>
<dbReference type="AlphaFoldDB" id="A0A1J4N2H8"/>
<comment type="caution">
    <text evidence="6">The sequence shown here is derived from an EMBL/GenBank/DDBJ whole genome shotgun (WGS) entry which is preliminary data.</text>
</comment>
<dbReference type="InterPro" id="IPR023296">
    <property type="entry name" value="Glyco_hydro_beta-prop_sf"/>
</dbReference>
<dbReference type="STRING" id="1844.UG56_016255"/>
<keyword evidence="3 6" id="KW-0378">Hydrolase</keyword>
<dbReference type="InterPro" id="IPR013148">
    <property type="entry name" value="Glyco_hydro_32_N"/>
</dbReference>
<dbReference type="SMART" id="SM00640">
    <property type="entry name" value="Glyco_32"/>
    <property type="match status" value="1"/>
</dbReference>
<proteinExistence type="inferred from homology"/>
<keyword evidence="7" id="KW-1185">Reference proteome</keyword>
<sequence>MRLVRSGASTTGGTDVRPILHFTAASGWINDPHGITFHDGVYHLFHQYVPNSTVWAPNCHWGHAVGGDLLAWEHRPVALAPGEGDDGIWTGSLVRHDDGSTRILYTSVVQPGIGIGRIRVATPEDDSWTTWAKGDVLIEAPAGLDLIAYRDPFVMRDGEGWRMFVGAADSVGLAMALTYTSADLEHWDYDGVAVSRSTGETEPVWTGALWECPQFFEIEGRWIMVSSIWDDDVLHHAGYGIGQLVEGRFEADSWGQLSFGDSYYAPSFFRDREGRPCLMFWMRGVSDPAEGWASCLSLPYVLSVHGDRLVAEPHPDVNGRRGPGGTADSTFDMLWDPAPDGDLLVLRSQEAESAVVSVRDGILRLDRPGQKSVQMPWTQGSVRVVVDGPVIEIASVDGLLGGAIEPVRQIMPTQGESRTWTLTRTVASGRAGRSGSSR</sequence>
<dbReference type="Proteomes" id="UP000033772">
    <property type="component" value="Unassembled WGS sequence"/>
</dbReference>
<dbReference type="InterPro" id="IPR051214">
    <property type="entry name" value="GH32_Enzymes"/>
</dbReference>
<evidence type="ECO:0000256" key="3">
    <source>
        <dbReference type="ARBA" id="ARBA00022801"/>
    </source>
</evidence>
<dbReference type="CDD" id="cd08996">
    <property type="entry name" value="GH32_FFase"/>
    <property type="match status" value="1"/>
</dbReference>
<dbReference type="SUPFAM" id="SSF75005">
    <property type="entry name" value="Arabinanase/levansucrase/invertase"/>
    <property type="match status" value="1"/>
</dbReference>
<keyword evidence="4" id="KW-0326">Glycosidase</keyword>
<evidence type="ECO:0000256" key="1">
    <source>
        <dbReference type="ARBA" id="ARBA00009902"/>
    </source>
</evidence>
<evidence type="ECO:0000256" key="2">
    <source>
        <dbReference type="ARBA" id="ARBA00012758"/>
    </source>
</evidence>